<feature type="domain" description="PiggyBac transposable element-derived protein" evidence="1">
    <location>
        <begin position="87"/>
        <end position="303"/>
    </location>
</feature>
<dbReference type="PANTHER" id="PTHR46599">
    <property type="entry name" value="PIGGYBAC TRANSPOSABLE ELEMENT-DERIVED PROTEIN 4"/>
    <property type="match status" value="1"/>
</dbReference>
<dbReference type="Pfam" id="PF13843">
    <property type="entry name" value="DDE_Tnp_1_7"/>
    <property type="match status" value="1"/>
</dbReference>
<evidence type="ECO:0000259" key="1">
    <source>
        <dbReference type="Pfam" id="PF13843"/>
    </source>
</evidence>
<protein>
    <recommendedName>
        <fullName evidence="1">PiggyBac transposable element-derived protein domain-containing protein</fullName>
    </recommendedName>
</protein>
<dbReference type="InterPro" id="IPR029526">
    <property type="entry name" value="PGBD"/>
</dbReference>
<organism evidence="2 3">
    <name type="scientific">Oreochromis aureus</name>
    <name type="common">Israeli tilapia</name>
    <name type="synonym">Chromis aureus</name>
    <dbReference type="NCBI Taxonomy" id="47969"/>
    <lineage>
        <taxon>Eukaryota</taxon>
        <taxon>Metazoa</taxon>
        <taxon>Chordata</taxon>
        <taxon>Craniata</taxon>
        <taxon>Vertebrata</taxon>
        <taxon>Euteleostomi</taxon>
        <taxon>Actinopterygii</taxon>
        <taxon>Neopterygii</taxon>
        <taxon>Teleostei</taxon>
        <taxon>Neoteleostei</taxon>
        <taxon>Acanthomorphata</taxon>
        <taxon>Ovalentaria</taxon>
        <taxon>Cichlomorphae</taxon>
        <taxon>Cichliformes</taxon>
        <taxon>Cichlidae</taxon>
        <taxon>African cichlids</taxon>
        <taxon>Pseudocrenilabrinae</taxon>
        <taxon>Oreochromini</taxon>
        <taxon>Oreochromis</taxon>
    </lineage>
</organism>
<name>A0AAZ1Y4A3_OREAU</name>
<dbReference type="AlphaFoldDB" id="A0AAZ1Y4A3"/>
<sequence>MNCVLMLGCSSWPVFTGQDTNRFSASGVINPDGIFSEPPCPTSVSMKSAGRFVLTISFPDAVRTSWLPSARWGICGRIVWSCSSTQADICVDEQLVPFRGRCNFKQYIPTKPAKYGLKIWAVCDVETSYAWRLQVYTGKAGDRAEVNQGMRVALELTEGLQGNVVTCDNFFTSFALAEELLRRKLALVGTIRKNKPELPPRLLQTRGTAVFSSAFAFTLTHTLVSYVPRRGKNVLLMSTKHRTPDVSEEGKRKPVIIQDYNRCKGGVDNLDKVVGTYSCRRKTNRWPVALFHNLLDVSLYNSYVLWTAIDPSWKQQKDYKRRLYVEEVGEALVNPHILKRGRLPRSSGAADIVTSAQSGQSAAAGPALIPKSKGRRPCDFCDEKRRRVVGTCCKCGKSTCKDHILFICSLCVN</sequence>
<evidence type="ECO:0000313" key="2">
    <source>
        <dbReference type="Ensembl" id="ENSOABP00000074613.1"/>
    </source>
</evidence>
<reference evidence="2" key="2">
    <citation type="submission" date="2025-08" db="UniProtKB">
        <authorList>
            <consortium name="Ensembl"/>
        </authorList>
    </citation>
    <scope>IDENTIFICATION</scope>
</reference>
<proteinExistence type="predicted"/>
<keyword evidence="3" id="KW-1185">Reference proteome</keyword>
<reference evidence="2" key="3">
    <citation type="submission" date="2025-09" db="UniProtKB">
        <authorList>
            <consortium name="Ensembl"/>
        </authorList>
    </citation>
    <scope>IDENTIFICATION</scope>
</reference>
<accession>A0AAZ1Y4A3</accession>
<reference evidence="3" key="1">
    <citation type="submission" date="2020-03" db="EMBL/GenBank/DDBJ databases">
        <title>Evolution of repeat sequences and sex chromosomes of tilapia species revealed by chromosome-level genomes.</title>
        <authorList>
            <person name="Xu L."/>
            <person name="Tao W."/>
            <person name="Wang D."/>
            <person name="Zhou Q."/>
        </authorList>
    </citation>
    <scope>NUCLEOTIDE SEQUENCE [LARGE SCALE GENOMIC DNA]</scope>
    <source>
        <strain evidence="3">Israel</strain>
    </source>
</reference>
<dbReference type="Proteomes" id="UP000472276">
    <property type="component" value="Unassembled WGS sequence"/>
</dbReference>
<evidence type="ECO:0000313" key="3">
    <source>
        <dbReference type="Proteomes" id="UP000472276"/>
    </source>
</evidence>
<dbReference type="PANTHER" id="PTHR46599:SF6">
    <property type="entry name" value="DUAL SPECIFICITY PHOSPHATASE 26"/>
    <property type="match status" value="1"/>
</dbReference>
<dbReference type="Ensembl" id="ENSOABT00000080521.1">
    <property type="protein sequence ID" value="ENSOABP00000074613.1"/>
    <property type="gene ID" value="ENSOABG00000034118.1"/>
</dbReference>